<dbReference type="AlphaFoldDB" id="A0A3P7P0L5"/>
<protein>
    <submittedName>
        <fullName evidence="1">Uncharacterized protein</fullName>
    </submittedName>
</protein>
<dbReference type="Proteomes" id="UP000281553">
    <property type="component" value="Unassembled WGS sequence"/>
</dbReference>
<dbReference type="OrthoDB" id="10029313at2759"/>
<accession>A0A3P7P0L5</accession>
<dbReference type="EMBL" id="UYRU01051402">
    <property type="protein sequence ID" value="VDN11416.1"/>
    <property type="molecule type" value="Genomic_DNA"/>
</dbReference>
<keyword evidence="2" id="KW-1185">Reference proteome</keyword>
<organism evidence="1 2">
    <name type="scientific">Dibothriocephalus latus</name>
    <name type="common">Fish tapeworm</name>
    <name type="synonym">Diphyllobothrium latum</name>
    <dbReference type="NCBI Taxonomy" id="60516"/>
    <lineage>
        <taxon>Eukaryota</taxon>
        <taxon>Metazoa</taxon>
        <taxon>Spiralia</taxon>
        <taxon>Lophotrochozoa</taxon>
        <taxon>Platyhelminthes</taxon>
        <taxon>Cestoda</taxon>
        <taxon>Eucestoda</taxon>
        <taxon>Diphyllobothriidea</taxon>
        <taxon>Diphyllobothriidae</taxon>
        <taxon>Dibothriocephalus</taxon>
    </lineage>
</organism>
<sequence length="131" mass="14874">MLKYGRSIIRVLFQDCHTRLRKYCQGNNQEETRCCHFVGEGSPKLLQQRVAERAREKKAIREAAQENKFRELHNPTSSIKGILVNNLSLKKLKEEQIQVLKHEASSNTADAKPANMSAAVELVINQAEATE</sequence>
<reference evidence="1 2" key="1">
    <citation type="submission" date="2018-11" db="EMBL/GenBank/DDBJ databases">
        <authorList>
            <consortium name="Pathogen Informatics"/>
        </authorList>
    </citation>
    <scope>NUCLEOTIDE SEQUENCE [LARGE SCALE GENOMIC DNA]</scope>
</reference>
<proteinExistence type="predicted"/>
<evidence type="ECO:0000313" key="1">
    <source>
        <dbReference type="EMBL" id="VDN11416.1"/>
    </source>
</evidence>
<gene>
    <name evidence="1" type="ORF">DILT_LOCUS7247</name>
</gene>
<name>A0A3P7P0L5_DIBLA</name>
<evidence type="ECO:0000313" key="2">
    <source>
        <dbReference type="Proteomes" id="UP000281553"/>
    </source>
</evidence>